<name>A0A4S4C309_9BACL</name>
<evidence type="ECO:0000256" key="1">
    <source>
        <dbReference type="SAM" id="MobiDB-lite"/>
    </source>
</evidence>
<feature type="compositionally biased region" description="Pro residues" evidence="1">
    <location>
        <begin position="115"/>
        <end position="125"/>
    </location>
</feature>
<evidence type="ECO:0000313" key="3">
    <source>
        <dbReference type="Proteomes" id="UP000310636"/>
    </source>
</evidence>
<dbReference type="Proteomes" id="UP000310636">
    <property type="component" value="Unassembled WGS sequence"/>
</dbReference>
<comment type="caution">
    <text evidence="2">The sequence shown here is derived from an EMBL/GenBank/DDBJ whole genome shotgun (WGS) entry which is preliminary data.</text>
</comment>
<sequence>MNARAFSLGEIARQAKEQRDIPPDIEATASSPVPNPVDSTETQDLRLEESSAMTRPAAPVEAVTVEEESPRPRKATPINNGGIARKTGPVLRPKGTSRPTAPSMPKQTAALSPALPDPAASPSPKPSQSLPRRQPPFNERYERMTTYLEKSLFNQIHELHQQGEFPKIASLINAAVREYLDRHYSSV</sequence>
<dbReference type="RefSeq" id="WP_136369044.1">
    <property type="nucleotide sequence ID" value="NZ_SSOB01000007.1"/>
</dbReference>
<dbReference type="EMBL" id="SSOB01000007">
    <property type="protein sequence ID" value="THF82105.1"/>
    <property type="molecule type" value="Genomic_DNA"/>
</dbReference>
<protein>
    <submittedName>
        <fullName evidence="2">Uncharacterized protein</fullName>
    </submittedName>
</protein>
<proteinExistence type="predicted"/>
<organism evidence="2 3">
    <name type="scientific">Cohnella fermenti</name>
    <dbReference type="NCBI Taxonomy" id="2565925"/>
    <lineage>
        <taxon>Bacteria</taxon>
        <taxon>Bacillati</taxon>
        <taxon>Bacillota</taxon>
        <taxon>Bacilli</taxon>
        <taxon>Bacillales</taxon>
        <taxon>Paenibacillaceae</taxon>
        <taxon>Cohnella</taxon>
    </lineage>
</organism>
<keyword evidence="3" id="KW-1185">Reference proteome</keyword>
<accession>A0A4S4C309</accession>
<feature type="region of interest" description="Disordered" evidence="1">
    <location>
        <begin position="1"/>
        <end position="142"/>
    </location>
</feature>
<dbReference type="OrthoDB" id="2475714at2"/>
<evidence type="ECO:0000313" key="2">
    <source>
        <dbReference type="EMBL" id="THF82105.1"/>
    </source>
</evidence>
<reference evidence="2 3" key="1">
    <citation type="submission" date="2019-04" db="EMBL/GenBank/DDBJ databases">
        <title>Cohnella sp. nov. isolated from preserved vegetables.</title>
        <authorList>
            <person name="Lin S.-Y."/>
            <person name="Hung M.-H."/>
            <person name="Young C.-C."/>
        </authorList>
    </citation>
    <scope>NUCLEOTIDE SEQUENCE [LARGE SCALE GENOMIC DNA]</scope>
    <source>
        <strain evidence="2 3">CC-MHH1044</strain>
    </source>
</reference>
<feature type="compositionally biased region" description="Low complexity" evidence="1">
    <location>
        <begin position="126"/>
        <end position="136"/>
    </location>
</feature>
<gene>
    <name evidence="2" type="ORF">E6C55_06885</name>
</gene>
<feature type="compositionally biased region" description="Basic and acidic residues" evidence="1">
    <location>
        <begin position="13"/>
        <end position="22"/>
    </location>
</feature>
<dbReference type="AlphaFoldDB" id="A0A4S4C309"/>
<feature type="compositionally biased region" description="Polar residues" evidence="1">
    <location>
        <begin position="28"/>
        <end position="42"/>
    </location>
</feature>